<evidence type="ECO:0000313" key="19">
    <source>
        <dbReference type="Proteomes" id="UP000185839"/>
    </source>
</evidence>
<dbReference type="InterPro" id="IPR054765">
    <property type="entry name" value="SLBB_dom"/>
</dbReference>
<dbReference type="Gene3D" id="3.10.560.10">
    <property type="entry name" value="Outer membrane lipoprotein wza domain like"/>
    <property type="match status" value="1"/>
</dbReference>
<reference evidence="19" key="1">
    <citation type="submission" date="2017-01" db="EMBL/GenBank/DDBJ databases">
        <authorList>
            <person name="Varghese N."/>
            <person name="Submissions S."/>
        </authorList>
    </citation>
    <scope>NUCLEOTIDE SEQUENCE [LARGE SCALE GENOMIC DNA]</scope>
    <source>
        <strain evidence="19">DSM 23145</strain>
    </source>
</reference>
<evidence type="ECO:0000256" key="12">
    <source>
        <dbReference type="ARBA" id="ARBA00023139"/>
    </source>
</evidence>
<evidence type="ECO:0000256" key="10">
    <source>
        <dbReference type="ARBA" id="ARBA00023114"/>
    </source>
</evidence>
<gene>
    <name evidence="18" type="ORF">SAMN05421789_101185</name>
</gene>
<keyword evidence="4" id="KW-1134">Transmembrane beta strand</keyword>
<evidence type="ECO:0000256" key="5">
    <source>
        <dbReference type="ARBA" id="ARBA00022597"/>
    </source>
</evidence>
<evidence type="ECO:0000256" key="13">
    <source>
        <dbReference type="ARBA" id="ARBA00023237"/>
    </source>
</evidence>
<comment type="similarity">
    <text evidence="2">Belongs to the BexD/CtrA/VexA family.</text>
</comment>
<keyword evidence="3" id="KW-0813">Transport</keyword>
<evidence type="ECO:0000256" key="7">
    <source>
        <dbReference type="ARBA" id="ARBA00022729"/>
    </source>
</evidence>
<dbReference type="PANTHER" id="PTHR33619">
    <property type="entry name" value="POLYSACCHARIDE EXPORT PROTEIN GFCE-RELATED"/>
    <property type="match status" value="1"/>
</dbReference>
<dbReference type="Pfam" id="PF22461">
    <property type="entry name" value="SLBB_2"/>
    <property type="match status" value="1"/>
</dbReference>
<organism evidence="18 19">
    <name type="scientific">Kaistella chaponensis</name>
    <dbReference type="NCBI Taxonomy" id="713588"/>
    <lineage>
        <taxon>Bacteria</taxon>
        <taxon>Pseudomonadati</taxon>
        <taxon>Bacteroidota</taxon>
        <taxon>Flavobacteriia</taxon>
        <taxon>Flavobacteriales</taxon>
        <taxon>Weeksellaceae</taxon>
        <taxon>Chryseobacterium group</taxon>
        <taxon>Kaistella</taxon>
    </lineage>
</organism>
<evidence type="ECO:0000256" key="2">
    <source>
        <dbReference type="ARBA" id="ARBA00009450"/>
    </source>
</evidence>
<feature type="domain" description="SLBB" evidence="17">
    <location>
        <begin position="154"/>
        <end position="233"/>
    </location>
</feature>
<keyword evidence="12" id="KW-0564">Palmitate</keyword>
<accession>A0A1N7J6T7</accession>
<evidence type="ECO:0000256" key="15">
    <source>
        <dbReference type="SAM" id="Phobius"/>
    </source>
</evidence>
<dbReference type="OrthoDB" id="662756at2"/>
<feature type="transmembrane region" description="Helical" evidence="15">
    <location>
        <begin position="249"/>
        <end position="267"/>
    </location>
</feature>
<evidence type="ECO:0000256" key="9">
    <source>
        <dbReference type="ARBA" id="ARBA00023065"/>
    </source>
</evidence>
<dbReference type="InterPro" id="IPR049712">
    <property type="entry name" value="Poly_export"/>
</dbReference>
<keyword evidence="13" id="KW-0998">Cell outer membrane</keyword>
<evidence type="ECO:0000256" key="3">
    <source>
        <dbReference type="ARBA" id="ARBA00022448"/>
    </source>
</evidence>
<proteinExistence type="inferred from homology"/>
<keyword evidence="5" id="KW-0762">Sugar transport</keyword>
<keyword evidence="8" id="KW-0625">Polysaccharide transport</keyword>
<keyword evidence="14" id="KW-0449">Lipoprotein</keyword>
<keyword evidence="7" id="KW-0732">Signal</keyword>
<sequence>MNKNIFLLFIGALFLVTSCKTRGKANKLTYMQNIENIATQATINTTHSTLQNGDQLVILVTAKDMDVVRPFNQNYSSGEVSQTTIPNSNSPMQGQTSLPGPSYYIDSNGEIDFPVIGKLKASGMTLVAFKDELRSRLSMYIKNPSVNIRVANYKVTILGEVTRPGQYIITDGQTTLLNALGLAGDLTMYGKRDDILIVRNIDGQISKEYVNILQADFINSPYYNLQQGDVVYVTPNDTKEKTSRLDPNMPIYISVAGIVVTILALVFKK</sequence>
<name>A0A1N7J6T7_9FLAO</name>
<dbReference type="PROSITE" id="PS51257">
    <property type="entry name" value="PROKAR_LIPOPROTEIN"/>
    <property type="match status" value="1"/>
</dbReference>
<evidence type="ECO:0000256" key="6">
    <source>
        <dbReference type="ARBA" id="ARBA00022692"/>
    </source>
</evidence>
<dbReference type="GO" id="GO:0009279">
    <property type="term" value="C:cell outer membrane"/>
    <property type="evidence" value="ECO:0007669"/>
    <property type="project" value="UniProtKB-SubCell"/>
</dbReference>
<evidence type="ECO:0000259" key="17">
    <source>
        <dbReference type="Pfam" id="PF22461"/>
    </source>
</evidence>
<evidence type="ECO:0000256" key="11">
    <source>
        <dbReference type="ARBA" id="ARBA00023136"/>
    </source>
</evidence>
<dbReference type="AlphaFoldDB" id="A0A1N7J6T7"/>
<dbReference type="Proteomes" id="UP000185839">
    <property type="component" value="Unassembled WGS sequence"/>
</dbReference>
<comment type="subcellular location">
    <subcellularLocation>
        <location evidence="1">Cell outer membrane</location>
        <topology evidence="1">Multi-pass membrane protein</topology>
    </subcellularLocation>
</comment>
<keyword evidence="9" id="KW-0406">Ion transport</keyword>
<dbReference type="InterPro" id="IPR003715">
    <property type="entry name" value="Poly_export_N"/>
</dbReference>
<evidence type="ECO:0000256" key="14">
    <source>
        <dbReference type="ARBA" id="ARBA00023288"/>
    </source>
</evidence>
<keyword evidence="6 15" id="KW-0812">Transmembrane</keyword>
<dbReference type="Pfam" id="PF02563">
    <property type="entry name" value="Poly_export"/>
    <property type="match status" value="1"/>
</dbReference>
<evidence type="ECO:0000313" key="18">
    <source>
        <dbReference type="EMBL" id="SIS45073.1"/>
    </source>
</evidence>
<keyword evidence="15" id="KW-1133">Transmembrane helix</keyword>
<keyword evidence="11 15" id="KW-0472">Membrane</keyword>
<feature type="domain" description="Polysaccharide export protein N-terminal" evidence="16">
    <location>
        <begin position="48"/>
        <end position="150"/>
    </location>
</feature>
<dbReference type="PANTHER" id="PTHR33619:SF3">
    <property type="entry name" value="POLYSACCHARIDE EXPORT PROTEIN GFCE-RELATED"/>
    <property type="match status" value="1"/>
</dbReference>
<evidence type="ECO:0000256" key="1">
    <source>
        <dbReference type="ARBA" id="ARBA00004571"/>
    </source>
</evidence>
<dbReference type="RefSeq" id="WP_076384434.1">
    <property type="nucleotide sequence ID" value="NZ_FTOI01000001.1"/>
</dbReference>
<keyword evidence="19" id="KW-1185">Reference proteome</keyword>
<dbReference type="GO" id="GO:0006811">
    <property type="term" value="P:monoatomic ion transport"/>
    <property type="evidence" value="ECO:0007669"/>
    <property type="project" value="UniProtKB-KW"/>
</dbReference>
<evidence type="ECO:0000256" key="4">
    <source>
        <dbReference type="ARBA" id="ARBA00022452"/>
    </source>
</evidence>
<dbReference type="GO" id="GO:0046930">
    <property type="term" value="C:pore complex"/>
    <property type="evidence" value="ECO:0007669"/>
    <property type="project" value="UniProtKB-KW"/>
</dbReference>
<evidence type="ECO:0000256" key="8">
    <source>
        <dbReference type="ARBA" id="ARBA00023047"/>
    </source>
</evidence>
<keyword evidence="10" id="KW-0626">Porin</keyword>
<dbReference type="GO" id="GO:0015159">
    <property type="term" value="F:polysaccharide transmembrane transporter activity"/>
    <property type="evidence" value="ECO:0007669"/>
    <property type="project" value="InterPro"/>
</dbReference>
<dbReference type="EMBL" id="FTOI01000001">
    <property type="protein sequence ID" value="SIS45073.1"/>
    <property type="molecule type" value="Genomic_DNA"/>
</dbReference>
<evidence type="ECO:0000259" key="16">
    <source>
        <dbReference type="Pfam" id="PF02563"/>
    </source>
</evidence>
<dbReference type="STRING" id="713588.SAMN05421789_101185"/>
<dbReference type="GO" id="GO:0015288">
    <property type="term" value="F:porin activity"/>
    <property type="evidence" value="ECO:0007669"/>
    <property type="project" value="UniProtKB-KW"/>
</dbReference>
<protein>
    <submittedName>
        <fullName evidence="18">Polysaccharide export outer membrane protein</fullName>
    </submittedName>
</protein>